<name>A0A558HWX4_9GAMM</name>
<dbReference type="GO" id="GO:0003676">
    <property type="term" value="F:nucleic acid binding"/>
    <property type="evidence" value="ECO:0007669"/>
    <property type="project" value="InterPro"/>
</dbReference>
<feature type="domain" description="Methyltransferase small N-terminal" evidence="7">
    <location>
        <begin position="9"/>
        <end position="152"/>
    </location>
</feature>
<dbReference type="PANTHER" id="PTHR47816:SF4">
    <property type="entry name" value="RIBOSOMAL RNA SMALL SUBUNIT METHYLTRANSFERASE C"/>
    <property type="match status" value="1"/>
</dbReference>
<proteinExistence type="predicted"/>
<dbReference type="PANTHER" id="PTHR47816">
    <property type="entry name" value="RIBOSOMAL RNA SMALL SUBUNIT METHYLTRANSFERASE C"/>
    <property type="match status" value="1"/>
</dbReference>
<dbReference type="OrthoDB" id="29650at2"/>
<dbReference type="SUPFAM" id="SSF53335">
    <property type="entry name" value="S-adenosyl-L-methionine-dependent methyltransferases"/>
    <property type="match status" value="1"/>
</dbReference>
<dbReference type="InterPro" id="IPR046977">
    <property type="entry name" value="RsmC/RlmG"/>
</dbReference>
<dbReference type="InterPro" id="IPR007848">
    <property type="entry name" value="Small_mtfrase_dom"/>
</dbReference>
<evidence type="ECO:0000256" key="4">
    <source>
        <dbReference type="ARBA" id="ARBA00022679"/>
    </source>
</evidence>
<gene>
    <name evidence="8" type="ORF">FQP86_00640</name>
</gene>
<dbReference type="AlphaFoldDB" id="A0A558HWX4"/>
<dbReference type="Pfam" id="PF08468">
    <property type="entry name" value="MTS_N"/>
    <property type="match status" value="1"/>
</dbReference>
<keyword evidence="3 8" id="KW-0489">Methyltransferase</keyword>
<evidence type="ECO:0000313" key="9">
    <source>
        <dbReference type="Proteomes" id="UP000319941"/>
    </source>
</evidence>
<dbReference type="STRING" id="553385.GCA_000591415_00287"/>
<dbReference type="GO" id="GO:0008990">
    <property type="term" value="F:rRNA (guanine-N2-)-methyltransferase activity"/>
    <property type="evidence" value="ECO:0007669"/>
    <property type="project" value="InterPro"/>
</dbReference>
<dbReference type="InterPro" id="IPR029063">
    <property type="entry name" value="SAM-dependent_MTases_sf"/>
</dbReference>
<dbReference type="InterPro" id="IPR002052">
    <property type="entry name" value="DNA_methylase_N6_adenine_CS"/>
</dbReference>
<protein>
    <submittedName>
        <fullName evidence="8">Methyltransferase</fullName>
    </submittedName>
</protein>
<organism evidence="8 9">
    <name type="scientific">Cobetia crustatorum</name>
    <dbReference type="NCBI Taxonomy" id="553385"/>
    <lineage>
        <taxon>Bacteria</taxon>
        <taxon>Pseudomonadati</taxon>
        <taxon>Pseudomonadota</taxon>
        <taxon>Gammaproteobacteria</taxon>
        <taxon>Oceanospirillales</taxon>
        <taxon>Halomonadaceae</taxon>
        <taxon>Cobetia</taxon>
    </lineage>
</organism>
<keyword evidence="4 8" id="KW-0808">Transferase</keyword>
<evidence type="ECO:0000256" key="5">
    <source>
        <dbReference type="ARBA" id="ARBA00022691"/>
    </source>
</evidence>
<dbReference type="RefSeq" id="WP_144726255.1">
    <property type="nucleotide sequence ID" value="NZ_CAWOWR010000001.1"/>
</dbReference>
<keyword evidence="2" id="KW-0698">rRNA processing</keyword>
<dbReference type="PROSITE" id="PS00092">
    <property type="entry name" value="N6_MTASE"/>
    <property type="match status" value="1"/>
</dbReference>
<keyword evidence="1" id="KW-0963">Cytoplasm</keyword>
<comment type="caution">
    <text evidence="8">The sequence shown here is derived from an EMBL/GenBank/DDBJ whole genome shotgun (WGS) entry which is preliminary data.</text>
</comment>
<dbReference type="Proteomes" id="UP000319941">
    <property type="component" value="Unassembled WGS sequence"/>
</dbReference>
<sequence length="351" mass="38476">MTAQTPACQLLERQDSDFRDWLWVAPPRDDWWLAADRQRRVWGHDTGILNAARDAEHRVSHAVAFAEARADDAIAHAAGALLFWPKAHALGEWWLVALCHVLPAGTPIKVVGEVNGGIKRAERILKALGMVARKDDTARRCQLWSSTTRELTPDLAASADSPLAVEGQWTEGWGEFEALDMRLTSHPGLYGNAKLDLGTALLLGSLPTRGYKRALDIGAGDGVISCWLAKHGARVMAGDVSAFAVEATQRSLALNGLEGDVRLSDVFSAFEGERFEAIVANPPFHHERDIDYGPAARLIRQASDHLMPGGTLTLVANAFLPYPDLLQAAFGEFEVLADTRQFKVYRARKAR</sequence>
<dbReference type="Gene3D" id="3.40.50.150">
    <property type="entry name" value="Vaccinia Virus protein VP39"/>
    <property type="match status" value="2"/>
</dbReference>
<evidence type="ECO:0000313" key="8">
    <source>
        <dbReference type="EMBL" id="TVU73627.1"/>
    </source>
</evidence>
<dbReference type="InterPro" id="IPR013675">
    <property type="entry name" value="Mtase_sm_N"/>
</dbReference>
<evidence type="ECO:0000256" key="1">
    <source>
        <dbReference type="ARBA" id="ARBA00022490"/>
    </source>
</evidence>
<evidence type="ECO:0000256" key="3">
    <source>
        <dbReference type="ARBA" id="ARBA00022603"/>
    </source>
</evidence>
<dbReference type="CDD" id="cd02440">
    <property type="entry name" value="AdoMet_MTases"/>
    <property type="match status" value="1"/>
</dbReference>
<reference evidence="8 9" key="1">
    <citation type="submission" date="2019-07" db="EMBL/GenBank/DDBJ databases">
        <title>Diversity of Bacteria from Kongsfjorden, Arctic.</title>
        <authorList>
            <person name="Yu Y."/>
        </authorList>
    </citation>
    <scope>NUCLEOTIDE SEQUENCE [LARGE SCALE GENOMIC DNA]</scope>
    <source>
        <strain evidence="8 9">SM1923</strain>
    </source>
</reference>
<evidence type="ECO:0000259" key="6">
    <source>
        <dbReference type="Pfam" id="PF05175"/>
    </source>
</evidence>
<dbReference type="Pfam" id="PF05175">
    <property type="entry name" value="MTS"/>
    <property type="match status" value="1"/>
</dbReference>
<dbReference type="EMBL" id="VNFH01000001">
    <property type="protein sequence ID" value="TVU73627.1"/>
    <property type="molecule type" value="Genomic_DNA"/>
</dbReference>
<keyword evidence="5" id="KW-0949">S-adenosyl-L-methionine</keyword>
<keyword evidence="9" id="KW-1185">Reference proteome</keyword>
<evidence type="ECO:0000256" key="2">
    <source>
        <dbReference type="ARBA" id="ARBA00022552"/>
    </source>
</evidence>
<accession>A0A558HWX4</accession>
<evidence type="ECO:0000259" key="7">
    <source>
        <dbReference type="Pfam" id="PF08468"/>
    </source>
</evidence>
<feature type="domain" description="Methyltransferase small" evidence="6">
    <location>
        <begin position="181"/>
        <end position="346"/>
    </location>
</feature>